<dbReference type="InterPro" id="IPR009051">
    <property type="entry name" value="Helical_ferredxn"/>
</dbReference>
<evidence type="ECO:0000313" key="7">
    <source>
        <dbReference type="EMBL" id="DAB36848.1"/>
    </source>
</evidence>
<comment type="caution">
    <text evidence="7">The sequence shown here is derived from an EMBL/GenBank/DDBJ whole genome shotgun (WGS) entry which is preliminary data.</text>
</comment>
<name>A0A2D3W8X6_9BACT</name>
<evidence type="ECO:0000259" key="6">
    <source>
        <dbReference type="PROSITE" id="PS51379"/>
    </source>
</evidence>
<dbReference type="GO" id="GO:0046872">
    <property type="term" value="F:metal ion binding"/>
    <property type="evidence" value="ECO:0007669"/>
    <property type="project" value="UniProtKB-KW"/>
</dbReference>
<dbReference type="EMBL" id="DLUG01000074">
    <property type="protein sequence ID" value="DAB36848.1"/>
    <property type="molecule type" value="Genomic_DNA"/>
</dbReference>
<evidence type="ECO:0000256" key="3">
    <source>
        <dbReference type="ARBA" id="ARBA00023002"/>
    </source>
</evidence>
<keyword evidence="2" id="KW-0479">Metal-binding</keyword>
<dbReference type="PANTHER" id="PTHR43255">
    <property type="entry name" value="IRON-SULFUR-BINDING OXIDOREDUCTASE FADF-RELATED-RELATED"/>
    <property type="match status" value="1"/>
</dbReference>
<feature type="domain" description="4Fe-4S ferredoxin-type" evidence="6">
    <location>
        <begin position="342"/>
        <end position="370"/>
    </location>
</feature>
<dbReference type="AlphaFoldDB" id="A0A2D3W8X6"/>
<dbReference type="SUPFAM" id="SSF51971">
    <property type="entry name" value="Nucleotide-binding domain"/>
    <property type="match status" value="1"/>
</dbReference>
<dbReference type="GO" id="GO:0051539">
    <property type="term" value="F:4 iron, 4 sulfur cluster binding"/>
    <property type="evidence" value="ECO:0007669"/>
    <property type="project" value="UniProtKB-KW"/>
</dbReference>
<organism evidence="7 8">
    <name type="scientific">Sulfurospirillum cavolei</name>
    <dbReference type="NCBI Taxonomy" id="366522"/>
    <lineage>
        <taxon>Bacteria</taxon>
        <taxon>Pseudomonadati</taxon>
        <taxon>Campylobacterota</taxon>
        <taxon>Epsilonproteobacteria</taxon>
        <taxon>Campylobacterales</taxon>
        <taxon>Sulfurospirillaceae</taxon>
        <taxon>Sulfurospirillum</taxon>
    </lineage>
</organism>
<keyword evidence="5" id="KW-0411">Iron-sulfur</keyword>
<protein>
    <submittedName>
        <fullName evidence="7">Pyridine nucleotide-disulfide oxidoreductase</fullName>
    </submittedName>
</protein>
<dbReference type="Pfam" id="PF14691">
    <property type="entry name" value="Fer4_20"/>
    <property type="match status" value="1"/>
</dbReference>
<dbReference type="Pfam" id="PF13450">
    <property type="entry name" value="NAD_binding_8"/>
    <property type="match status" value="1"/>
</dbReference>
<dbReference type="Pfam" id="PF02754">
    <property type="entry name" value="CCG"/>
    <property type="match status" value="2"/>
</dbReference>
<keyword evidence="1" id="KW-0004">4Fe-4S</keyword>
<dbReference type="PROSITE" id="PS00198">
    <property type="entry name" value="4FE4S_FER_1"/>
    <property type="match status" value="1"/>
</dbReference>
<dbReference type="PROSITE" id="PS51379">
    <property type="entry name" value="4FE4S_FER_2"/>
    <property type="match status" value="1"/>
</dbReference>
<dbReference type="InterPro" id="IPR051460">
    <property type="entry name" value="HdrC_iron-sulfur_subunit"/>
</dbReference>
<dbReference type="STRING" id="366522.GCA_001548055_00984"/>
<dbReference type="InterPro" id="IPR036188">
    <property type="entry name" value="FAD/NAD-bd_sf"/>
</dbReference>
<dbReference type="PANTHER" id="PTHR43255:SF1">
    <property type="entry name" value="IRON-SULFUR-BINDING OXIDOREDUCTASE FADF-RELATED"/>
    <property type="match status" value="1"/>
</dbReference>
<evidence type="ECO:0000256" key="2">
    <source>
        <dbReference type="ARBA" id="ARBA00022723"/>
    </source>
</evidence>
<dbReference type="Gene3D" id="1.10.1060.10">
    <property type="entry name" value="Alpha-helical ferredoxin"/>
    <property type="match status" value="2"/>
</dbReference>
<dbReference type="SUPFAM" id="SSF46548">
    <property type="entry name" value="alpha-helical ferredoxin"/>
    <property type="match status" value="1"/>
</dbReference>
<keyword evidence="4" id="KW-0408">Iron</keyword>
<evidence type="ECO:0000313" key="8">
    <source>
        <dbReference type="Proteomes" id="UP000231638"/>
    </source>
</evidence>
<gene>
    <name evidence="7" type="ORF">CFH80_02695</name>
</gene>
<keyword evidence="3" id="KW-0560">Oxidoreductase</keyword>
<reference evidence="7 8" key="1">
    <citation type="journal article" date="2017" name="Front. Microbiol.">
        <title>Comparative Genomic Analysis of the Class Epsilonproteobacteria and Proposed Reclassification to Epsilonbacteraeota (phyl. nov.).</title>
        <authorList>
            <person name="Waite D.W."/>
            <person name="Vanwonterghem I."/>
            <person name="Rinke C."/>
            <person name="Parks D.H."/>
            <person name="Zhang Y."/>
            <person name="Takai K."/>
            <person name="Sievert S.M."/>
            <person name="Simon J."/>
            <person name="Campbell B.J."/>
            <person name="Hanson T.E."/>
            <person name="Woyke T."/>
            <person name="Klotz M.G."/>
            <person name="Hugenholtz P."/>
        </authorList>
    </citation>
    <scope>NUCLEOTIDE SEQUENCE [LARGE SCALE GENOMIC DNA]</scope>
    <source>
        <strain evidence="7">UBA11420</strain>
    </source>
</reference>
<dbReference type="InterPro" id="IPR017896">
    <property type="entry name" value="4Fe4S_Fe-S-bd"/>
</dbReference>
<evidence type="ECO:0000256" key="1">
    <source>
        <dbReference type="ARBA" id="ARBA00022485"/>
    </source>
</evidence>
<dbReference type="GO" id="GO:0005886">
    <property type="term" value="C:plasma membrane"/>
    <property type="evidence" value="ECO:0007669"/>
    <property type="project" value="TreeGrafter"/>
</dbReference>
<proteinExistence type="predicted"/>
<dbReference type="Proteomes" id="UP000231638">
    <property type="component" value="Unassembled WGS sequence"/>
</dbReference>
<sequence length="788" mass="87986">MDLDQLLEISNQCIHSEPPVCVASCPVHMDVIAFVSEVEKGNFSGAYKMMESKIPLSRLIGKICDHPCETACVRSHAGGSIRIGELEKSVVTFGYSAPKKPLLLPKNKGNIAVIGGGLSGCVAAIELDKKGYKVALFEKSNRLGGRLWEYVSKGLEAHEIEEELGMIEQKGIAVHYGVEVLEEDLPRYLETYDAIYLGTHTWSNSYSVDPHSFQSEISALFIGGGIQNPNALMIESASSGKRAAVSIDRYITQASMLASREREGVFETKLHYATDQVAPLASVPLSASIYSQNEAAEEASRCLKCQCDACIKACVHMQRFSITPDSYIRSICHNERIVLGTRRANLMINSCTECGLCKAVCPVGIGMADIIHATRESMVKRNKMPLSAHDFALKDMAFSQSDYFSLVRKQPSKEASKDLFYYPMIAFSAYARGLYKGSGKTGYLFYPGCQLSSTHTDYIGSIYKHLVGVIKEKDAMSDVGLFLGCCGAPADWAGRGDLMHDNVEKIRQTWEAEGRPTFILACSSCASTFAKYLPMIQTVSLWEIFDTYGLPEVDIKKGKRELCIHDACATRDNPKIHESIRNIVKTLGYSVQELKYSKEKTKCCGYGGLVACANPEQAEEFAADRICESDPDVLVYCAMCKNMLVKGNKRAYHILDIIYANEVNQETPQKMPTLSDRQNNRKRLKRQLLKEIWNEEEEGAMDPTYDFALHISDEITALMEKRFILLGDVEKVVANSLSHQERFFNPKSSDYLARLRIQNVTYWVRYEESGRDITVKDAYMHRMEVVEG</sequence>
<evidence type="ECO:0000256" key="4">
    <source>
        <dbReference type="ARBA" id="ARBA00023004"/>
    </source>
</evidence>
<dbReference type="NCBIfam" id="NF045663">
    <property type="entry name" value="diclust_near_Sec"/>
    <property type="match status" value="1"/>
</dbReference>
<dbReference type="Pfam" id="PF13534">
    <property type="entry name" value="Fer4_17"/>
    <property type="match status" value="1"/>
</dbReference>
<dbReference type="InterPro" id="IPR004017">
    <property type="entry name" value="Cys_rich_dom"/>
</dbReference>
<dbReference type="GO" id="GO:0016491">
    <property type="term" value="F:oxidoreductase activity"/>
    <property type="evidence" value="ECO:0007669"/>
    <property type="project" value="UniProtKB-KW"/>
</dbReference>
<dbReference type="Gene3D" id="3.50.50.60">
    <property type="entry name" value="FAD/NAD(P)-binding domain"/>
    <property type="match status" value="1"/>
</dbReference>
<dbReference type="InterPro" id="IPR028261">
    <property type="entry name" value="DPD_II"/>
</dbReference>
<dbReference type="InterPro" id="IPR017900">
    <property type="entry name" value="4Fe4S_Fe_S_CS"/>
</dbReference>
<evidence type="ECO:0000256" key="5">
    <source>
        <dbReference type="ARBA" id="ARBA00023014"/>
    </source>
</evidence>
<accession>A0A2D3W8X6</accession>